<dbReference type="PRINTS" id="PR00679">
    <property type="entry name" value="PROHIBITIN"/>
</dbReference>
<dbReference type="PANTHER" id="PTHR23222">
    <property type="entry name" value="PROHIBITIN"/>
    <property type="match status" value="1"/>
</dbReference>
<dbReference type="InterPro" id="IPR036013">
    <property type="entry name" value="Band_7/SPFH_dom_sf"/>
</dbReference>
<reference evidence="4 5" key="1">
    <citation type="journal article" date="2016" name="Nat. Commun.">
        <title>Thousands of microbial genomes shed light on interconnected biogeochemical processes in an aquifer system.</title>
        <authorList>
            <person name="Anantharaman K."/>
            <person name="Brown C.T."/>
            <person name="Hug L.A."/>
            <person name="Sharon I."/>
            <person name="Castelle C.J."/>
            <person name="Probst A.J."/>
            <person name="Thomas B.C."/>
            <person name="Singh A."/>
            <person name="Wilkins M.J."/>
            <person name="Karaoz U."/>
            <person name="Brodie E.L."/>
            <person name="Williams K.H."/>
            <person name="Hubbard S.S."/>
            <person name="Banfield J.F."/>
        </authorList>
    </citation>
    <scope>NUCLEOTIDE SEQUENCE [LARGE SCALE GENOMIC DNA]</scope>
</reference>
<dbReference type="SUPFAM" id="SSF117892">
    <property type="entry name" value="Band 7/SPFH domain"/>
    <property type="match status" value="1"/>
</dbReference>
<keyword evidence="2" id="KW-0812">Transmembrane</keyword>
<dbReference type="EMBL" id="MHMT01000021">
    <property type="protein sequence ID" value="OGZ32286.1"/>
    <property type="molecule type" value="Genomic_DNA"/>
</dbReference>
<dbReference type="AlphaFoldDB" id="A0A1G2F2H7"/>
<feature type="transmembrane region" description="Helical" evidence="2">
    <location>
        <begin position="12"/>
        <end position="33"/>
    </location>
</feature>
<keyword evidence="2" id="KW-1133">Transmembrane helix</keyword>
<name>A0A1G2F2H7_9BACT</name>
<evidence type="ECO:0000313" key="4">
    <source>
        <dbReference type="EMBL" id="OGZ32286.1"/>
    </source>
</evidence>
<feature type="domain" description="Band 7" evidence="3">
    <location>
        <begin position="31"/>
        <end position="212"/>
    </location>
</feature>
<dbReference type="PANTHER" id="PTHR23222:SF0">
    <property type="entry name" value="PROHIBITIN 1"/>
    <property type="match status" value="1"/>
</dbReference>
<comment type="caution">
    <text evidence="4">The sequence shown here is derived from an EMBL/GenBank/DDBJ whole genome shotgun (WGS) entry which is preliminary data.</text>
</comment>
<organism evidence="4 5">
    <name type="scientific">Candidatus Portnoybacteria bacterium RBG_13_40_8</name>
    <dbReference type="NCBI Taxonomy" id="1801990"/>
    <lineage>
        <taxon>Bacteria</taxon>
        <taxon>Candidatus Portnoyibacteriota</taxon>
    </lineage>
</organism>
<feature type="coiled-coil region" evidence="1">
    <location>
        <begin position="208"/>
        <end position="256"/>
    </location>
</feature>
<dbReference type="InterPro" id="IPR000163">
    <property type="entry name" value="Prohibitin"/>
</dbReference>
<dbReference type="SMART" id="SM00244">
    <property type="entry name" value="PHB"/>
    <property type="match status" value="1"/>
</dbReference>
<keyword evidence="1" id="KW-0175">Coiled coil</keyword>
<evidence type="ECO:0000256" key="1">
    <source>
        <dbReference type="SAM" id="Coils"/>
    </source>
</evidence>
<evidence type="ECO:0000313" key="5">
    <source>
        <dbReference type="Proteomes" id="UP000177810"/>
    </source>
</evidence>
<keyword evidence="2" id="KW-0472">Membrane</keyword>
<protein>
    <recommendedName>
        <fullName evidence="3">Band 7 domain-containing protein</fullName>
    </recommendedName>
</protein>
<sequence>MEPENTSEGRLVKGLAVFAGIVAIFVIILLLGFRTVDAGEVAVVTRFGAVTGRILEPGAHFITPFVEGTKYINTKFLLYETMKESDLKQSKSNYKETQVDTNTKDGQRVDLFYTIRFSIDPKTATWVVQNFGSEQTLVDNIVRAESRSKARIIPSDFSAEDLYVGEGKQKVADALFKGLKDKFAENGIRLDTVLVRELGFTEQYVQAIESKQIAAVQVETEKNKAEQAKYQKEQRITQAEGQAQEQKLQRETISAELLQKMLIEKWDGHYPAYLILGQSGDFILPLPAK</sequence>
<dbReference type="Proteomes" id="UP000177810">
    <property type="component" value="Unassembled WGS sequence"/>
</dbReference>
<dbReference type="GO" id="GO:0016020">
    <property type="term" value="C:membrane"/>
    <property type="evidence" value="ECO:0007669"/>
    <property type="project" value="InterPro"/>
</dbReference>
<proteinExistence type="predicted"/>
<dbReference type="InterPro" id="IPR001107">
    <property type="entry name" value="Band_7"/>
</dbReference>
<evidence type="ECO:0000256" key="2">
    <source>
        <dbReference type="SAM" id="Phobius"/>
    </source>
</evidence>
<dbReference type="Pfam" id="PF01145">
    <property type="entry name" value="Band_7"/>
    <property type="match status" value="1"/>
</dbReference>
<dbReference type="STRING" id="1801990.A2V69_01100"/>
<accession>A0A1G2F2H7</accession>
<gene>
    <name evidence="4" type="ORF">A2V69_01100</name>
</gene>
<dbReference type="CDD" id="cd03401">
    <property type="entry name" value="SPFH_prohibitin"/>
    <property type="match status" value="1"/>
</dbReference>
<evidence type="ECO:0000259" key="3">
    <source>
        <dbReference type="SMART" id="SM00244"/>
    </source>
</evidence>
<dbReference type="Gene3D" id="3.30.479.30">
    <property type="entry name" value="Band 7 domain"/>
    <property type="match status" value="1"/>
</dbReference>